<dbReference type="Proteomes" id="UP000598146">
    <property type="component" value="Unassembled WGS sequence"/>
</dbReference>
<proteinExistence type="predicted"/>
<dbReference type="Gene3D" id="2.60.120.200">
    <property type="match status" value="1"/>
</dbReference>
<gene>
    <name evidence="2" type="ORF">I4J89_04130</name>
</gene>
<dbReference type="SUPFAM" id="SSF49899">
    <property type="entry name" value="Concanavalin A-like lectins/glucanases"/>
    <property type="match status" value="1"/>
</dbReference>
<reference evidence="2" key="1">
    <citation type="submission" date="2020-11" db="EMBL/GenBank/DDBJ databases">
        <title>Isolation and identification of active actinomycetes.</title>
        <authorList>
            <person name="Sun X."/>
        </authorList>
    </citation>
    <scope>NUCLEOTIDE SEQUENCE</scope>
    <source>
        <strain evidence="2">NEAU-A11</strain>
    </source>
</reference>
<feature type="domain" description="GH16" evidence="1">
    <location>
        <begin position="1"/>
        <end position="246"/>
    </location>
</feature>
<dbReference type="InterPro" id="IPR000757">
    <property type="entry name" value="Beta-glucanase-like"/>
</dbReference>
<evidence type="ECO:0000259" key="1">
    <source>
        <dbReference type="PROSITE" id="PS51762"/>
    </source>
</evidence>
<dbReference type="Pfam" id="PF00722">
    <property type="entry name" value="Glyco_hydro_16"/>
    <property type="match status" value="1"/>
</dbReference>
<dbReference type="PROSITE" id="PS51762">
    <property type="entry name" value="GH16_2"/>
    <property type="match status" value="1"/>
</dbReference>
<evidence type="ECO:0000313" key="2">
    <source>
        <dbReference type="EMBL" id="MBG0560653.1"/>
    </source>
</evidence>
<keyword evidence="3" id="KW-1185">Reference proteome</keyword>
<organism evidence="2 3">
    <name type="scientific">Actinoplanes aureus</name>
    <dbReference type="NCBI Taxonomy" id="2792083"/>
    <lineage>
        <taxon>Bacteria</taxon>
        <taxon>Bacillati</taxon>
        <taxon>Actinomycetota</taxon>
        <taxon>Actinomycetes</taxon>
        <taxon>Micromonosporales</taxon>
        <taxon>Micromonosporaceae</taxon>
        <taxon>Actinoplanes</taxon>
    </lineage>
</organism>
<dbReference type="RefSeq" id="WP_196412459.1">
    <property type="nucleotide sequence ID" value="NZ_JADQTO010000002.1"/>
</dbReference>
<dbReference type="InterPro" id="IPR013320">
    <property type="entry name" value="ConA-like_dom_sf"/>
</dbReference>
<name>A0A931FUV8_9ACTN</name>
<accession>A0A931FUV8</accession>
<dbReference type="GO" id="GO:0004553">
    <property type="term" value="F:hydrolase activity, hydrolyzing O-glycosyl compounds"/>
    <property type="evidence" value="ECO:0007669"/>
    <property type="project" value="InterPro"/>
</dbReference>
<evidence type="ECO:0000313" key="3">
    <source>
        <dbReference type="Proteomes" id="UP000598146"/>
    </source>
</evidence>
<protein>
    <submittedName>
        <fullName evidence="2">Glycoside hydrolase family 16 protein</fullName>
    </submittedName>
</protein>
<dbReference type="GO" id="GO:0005975">
    <property type="term" value="P:carbohydrate metabolic process"/>
    <property type="evidence" value="ECO:0007669"/>
    <property type="project" value="InterPro"/>
</dbReference>
<dbReference type="CDD" id="cd00413">
    <property type="entry name" value="Glyco_hydrolase_16"/>
    <property type="match status" value="1"/>
</dbReference>
<dbReference type="EMBL" id="JADQTO010000002">
    <property type="protein sequence ID" value="MBG0560653.1"/>
    <property type="molecule type" value="Genomic_DNA"/>
</dbReference>
<comment type="caution">
    <text evidence="2">The sequence shown here is derived from an EMBL/GenBank/DDBJ whole genome shotgun (WGS) entry which is preliminary data.</text>
</comment>
<keyword evidence="2" id="KW-0378">Hydrolase</keyword>
<sequence>MSPFHERFAEPELDPSVWVPYYLPHWSSRAASRATYIVGDGELRLSIPVEQPLWAEGIHETPLRVSGIQSANFSGPVGSTVGGQPFRPGLTVREEQPELWGYTPHYGRLEIRMRAVLSPRSMAAFWLSGIEDRPERSAEICVMEVFGTAPHDFGMGLHAFRDPAVTEEWGTVTLPADVAEFHTYAVDWQPGSLEFSVDGSVVKRVGQAPDYPVQLEIAVFDFADRAHLVPGEIPVPELIVTDVTGP</sequence>
<dbReference type="AlphaFoldDB" id="A0A931FUV8"/>